<protein>
    <submittedName>
        <fullName evidence="1">Uncharacterized protein</fullName>
    </submittedName>
</protein>
<proteinExistence type="predicted"/>
<accession>A0ABT8X9U2</accession>
<name>A0ABT8X9U2_9HYPH</name>
<dbReference type="Proteomes" id="UP001177080">
    <property type="component" value="Unassembled WGS sequence"/>
</dbReference>
<dbReference type="RefSeq" id="WP_244758744.1">
    <property type="nucleotide sequence ID" value="NZ_JALJCJ010000001.1"/>
</dbReference>
<sequence>MAADEMIVGELASFGAGQLRLRAGDILVTRVGYNASGATIDAVRDRVEKELMRLGIAEPKVLVVSGDISFEVIERA</sequence>
<reference evidence="1" key="1">
    <citation type="submission" date="2022-04" db="EMBL/GenBank/DDBJ databases">
        <title>Shinella lacus sp. nov., a novel member of the genus Shinella from water.</title>
        <authorList>
            <person name="Deng Y."/>
        </authorList>
    </citation>
    <scope>NUCLEOTIDE SEQUENCE</scope>
    <source>
        <strain evidence="1">JCM 31239</strain>
    </source>
</reference>
<evidence type="ECO:0000313" key="2">
    <source>
        <dbReference type="Proteomes" id="UP001177080"/>
    </source>
</evidence>
<dbReference type="EMBL" id="WHSC02000001">
    <property type="protein sequence ID" value="MDO6120383.1"/>
    <property type="molecule type" value="Genomic_DNA"/>
</dbReference>
<gene>
    <name evidence="1" type="ORF">GB928_004230</name>
</gene>
<keyword evidence="2" id="KW-1185">Reference proteome</keyword>
<evidence type="ECO:0000313" key="1">
    <source>
        <dbReference type="EMBL" id="MDO6120383.1"/>
    </source>
</evidence>
<comment type="caution">
    <text evidence="1">The sequence shown here is derived from an EMBL/GenBank/DDBJ whole genome shotgun (WGS) entry which is preliminary data.</text>
</comment>
<organism evidence="1 2">
    <name type="scientific">Shinella curvata</name>
    <dbReference type="NCBI Taxonomy" id="1817964"/>
    <lineage>
        <taxon>Bacteria</taxon>
        <taxon>Pseudomonadati</taxon>
        <taxon>Pseudomonadota</taxon>
        <taxon>Alphaproteobacteria</taxon>
        <taxon>Hyphomicrobiales</taxon>
        <taxon>Rhizobiaceae</taxon>
        <taxon>Shinella</taxon>
    </lineage>
</organism>